<gene>
    <name evidence="7" type="ORF">JFL75_11195</name>
</gene>
<dbReference type="InterPro" id="IPR046335">
    <property type="entry name" value="LacI/GalR-like_sensor"/>
</dbReference>
<dbReference type="PANTHER" id="PTHR30146:SF95">
    <property type="entry name" value="RIBOSE OPERON REPRESSOR"/>
    <property type="match status" value="1"/>
</dbReference>
<dbReference type="PROSITE" id="PS50943">
    <property type="entry name" value="HTH_CROC1"/>
    <property type="match status" value="1"/>
</dbReference>
<dbReference type="SUPFAM" id="SSF53822">
    <property type="entry name" value="Periplasmic binding protein-like I"/>
    <property type="match status" value="1"/>
</dbReference>
<dbReference type="Pfam" id="PF13377">
    <property type="entry name" value="Peripla_BP_3"/>
    <property type="match status" value="1"/>
</dbReference>
<evidence type="ECO:0000256" key="1">
    <source>
        <dbReference type="ARBA" id="ARBA00022491"/>
    </source>
</evidence>
<dbReference type="PRINTS" id="PR00036">
    <property type="entry name" value="HTHLACI"/>
</dbReference>
<evidence type="ECO:0000313" key="8">
    <source>
        <dbReference type="Proteomes" id="UP000595917"/>
    </source>
</evidence>
<keyword evidence="3 7" id="KW-0238">DNA-binding</keyword>
<dbReference type="AlphaFoldDB" id="A0A7T7XJH3"/>
<dbReference type="InterPro" id="IPR001387">
    <property type="entry name" value="Cro/C1-type_HTH"/>
</dbReference>
<dbReference type="EMBL" id="CP067089">
    <property type="protein sequence ID" value="QQO07516.1"/>
    <property type="molecule type" value="Genomic_DNA"/>
</dbReference>
<dbReference type="CDD" id="cd06291">
    <property type="entry name" value="PBP1_Qymf-like"/>
    <property type="match status" value="1"/>
</dbReference>
<evidence type="ECO:0000313" key="7">
    <source>
        <dbReference type="EMBL" id="QQO07516.1"/>
    </source>
</evidence>
<keyword evidence="8" id="KW-1185">Reference proteome</keyword>
<dbReference type="RefSeq" id="WP_215624821.1">
    <property type="nucleotide sequence ID" value="NZ_CP067089.2"/>
</dbReference>
<dbReference type="PANTHER" id="PTHR30146">
    <property type="entry name" value="LACI-RELATED TRANSCRIPTIONAL REPRESSOR"/>
    <property type="match status" value="1"/>
</dbReference>
<dbReference type="Gene3D" id="1.10.260.40">
    <property type="entry name" value="lambda repressor-like DNA-binding domains"/>
    <property type="match status" value="1"/>
</dbReference>
<accession>A0A7T7XJH3</accession>
<evidence type="ECO:0000259" key="6">
    <source>
        <dbReference type="PROSITE" id="PS50943"/>
    </source>
</evidence>
<dbReference type="Gene3D" id="3.40.50.2300">
    <property type="match status" value="2"/>
</dbReference>
<dbReference type="InterPro" id="IPR028082">
    <property type="entry name" value="Peripla_BP_I"/>
</dbReference>
<feature type="domain" description="HTH cro/C1-type" evidence="6">
    <location>
        <begin position="3"/>
        <end position="46"/>
    </location>
</feature>
<dbReference type="InterPro" id="IPR000843">
    <property type="entry name" value="HTH_LacI"/>
</dbReference>
<feature type="domain" description="HTH lacI-type" evidence="5">
    <location>
        <begin position="2"/>
        <end position="56"/>
    </location>
</feature>
<dbReference type="InterPro" id="IPR010982">
    <property type="entry name" value="Lambda_DNA-bd_dom_sf"/>
</dbReference>
<dbReference type="GO" id="GO:0003700">
    <property type="term" value="F:DNA-binding transcription factor activity"/>
    <property type="evidence" value="ECO:0007669"/>
    <property type="project" value="TreeGrafter"/>
</dbReference>
<evidence type="ECO:0000256" key="3">
    <source>
        <dbReference type="ARBA" id="ARBA00023125"/>
    </source>
</evidence>
<evidence type="ECO:0000256" key="2">
    <source>
        <dbReference type="ARBA" id="ARBA00023015"/>
    </source>
</evidence>
<evidence type="ECO:0000259" key="5">
    <source>
        <dbReference type="PROSITE" id="PS50932"/>
    </source>
</evidence>
<proteinExistence type="predicted"/>
<dbReference type="PROSITE" id="PS00356">
    <property type="entry name" value="HTH_LACI_1"/>
    <property type="match status" value="1"/>
</dbReference>
<reference evidence="7" key="1">
    <citation type="submission" date="2021-01" db="EMBL/GenBank/DDBJ databases">
        <title>Description of Breznakiella homolactica.</title>
        <authorList>
            <person name="Song Y."/>
            <person name="Brune A."/>
        </authorList>
    </citation>
    <scope>NUCLEOTIDE SEQUENCE</scope>
    <source>
        <strain evidence="7">RmG30</strain>
    </source>
</reference>
<name>A0A7T7XJH3_9SPIR</name>
<sequence>MATLKDVAEKSGVTVTTVSRVLNNRGYISEKTKAKVYAAMKELNYQPNEVARAMTRKYTNIIGIIVPSLLHPFFNTALNFFEKYASQYGFKIMVCNSNRCREKELEYIDMLKSNRVAGIVLCTRSSDMDLYFDTSFPVISFERMVSDTIPGVICDNYQGGVLAVQCLANSGRKRLLILSGSVEYHLPADDRIQGFVDTCKKSGVEGIVCPSSERQFENRDYSVWIENALTDNPGVDGIFATSDVIAAQVIQVCTAKGIRIPGDISLVGFDDVELATLTTPRLTTIHQPIEEMCRYSIQSIVQKLNGETVPVKMILPVSLVKRESTENT</sequence>
<evidence type="ECO:0000256" key="4">
    <source>
        <dbReference type="ARBA" id="ARBA00023163"/>
    </source>
</evidence>
<dbReference type="Proteomes" id="UP000595917">
    <property type="component" value="Chromosome"/>
</dbReference>
<dbReference type="CDD" id="cd01392">
    <property type="entry name" value="HTH_LacI"/>
    <property type="match status" value="1"/>
</dbReference>
<dbReference type="KEGG" id="bhc:JFL75_11195"/>
<keyword evidence="4" id="KW-0804">Transcription</keyword>
<protein>
    <submittedName>
        <fullName evidence="7">LacI family DNA-binding transcriptional regulator</fullName>
    </submittedName>
</protein>
<dbReference type="SUPFAM" id="SSF47413">
    <property type="entry name" value="lambda repressor-like DNA-binding domains"/>
    <property type="match status" value="1"/>
</dbReference>
<keyword evidence="2" id="KW-0805">Transcription regulation</keyword>
<dbReference type="PROSITE" id="PS50932">
    <property type="entry name" value="HTH_LACI_2"/>
    <property type="match status" value="1"/>
</dbReference>
<keyword evidence="1" id="KW-0678">Repressor</keyword>
<dbReference type="GO" id="GO:0000976">
    <property type="term" value="F:transcription cis-regulatory region binding"/>
    <property type="evidence" value="ECO:0007669"/>
    <property type="project" value="TreeGrafter"/>
</dbReference>
<organism evidence="7 8">
    <name type="scientific">Breznakiella homolactica</name>
    <dbReference type="NCBI Taxonomy" id="2798577"/>
    <lineage>
        <taxon>Bacteria</taxon>
        <taxon>Pseudomonadati</taxon>
        <taxon>Spirochaetota</taxon>
        <taxon>Spirochaetia</taxon>
        <taxon>Spirochaetales</taxon>
        <taxon>Breznakiellaceae</taxon>
        <taxon>Breznakiella</taxon>
    </lineage>
</organism>
<dbReference type="SMART" id="SM00354">
    <property type="entry name" value="HTH_LACI"/>
    <property type="match status" value="1"/>
</dbReference>
<dbReference type="Pfam" id="PF00356">
    <property type="entry name" value="LacI"/>
    <property type="match status" value="1"/>
</dbReference>